<dbReference type="InterPro" id="IPR035914">
    <property type="entry name" value="Sperma_CUB_dom_sf"/>
</dbReference>
<evidence type="ECO:0000313" key="4">
    <source>
        <dbReference type="EMBL" id="CAB4009658.1"/>
    </source>
</evidence>
<comment type="caution">
    <text evidence="3">Lacks conserved residue(s) required for the propagation of feature annotation.</text>
</comment>
<dbReference type="EMBL" id="CACRXK020006528">
    <property type="protein sequence ID" value="CAB4009658.1"/>
    <property type="molecule type" value="Genomic_DNA"/>
</dbReference>
<feature type="non-terminal residue" evidence="4">
    <location>
        <position position="461"/>
    </location>
</feature>
<dbReference type="AlphaFoldDB" id="A0A6S7JBF4"/>
<reference evidence="4" key="1">
    <citation type="submission" date="2020-04" db="EMBL/GenBank/DDBJ databases">
        <authorList>
            <person name="Alioto T."/>
            <person name="Alioto T."/>
            <person name="Gomez Garrido J."/>
        </authorList>
    </citation>
    <scope>NUCLEOTIDE SEQUENCE</scope>
    <source>
        <strain evidence="4">A484AB</strain>
    </source>
</reference>
<dbReference type="SUPFAM" id="SSF49854">
    <property type="entry name" value="Spermadhesin, CUB domain"/>
    <property type="match status" value="4"/>
</dbReference>
<evidence type="ECO:0000313" key="5">
    <source>
        <dbReference type="Proteomes" id="UP001152795"/>
    </source>
</evidence>
<protein>
    <submittedName>
        <fullName evidence="4">Uncharacterized protein</fullName>
    </submittedName>
</protein>
<evidence type="ECO:0000256" key="2">
    <source>
        <dbReference type="ARBA" id="ARBA00023157"/>
    </source>
</evidence>
<organism evidence="4 5">
    <name type="scientific">Paramuricea clavata</name>
    <name type="common">Red gorgonian</name>
    <name type="synonym">Violescent sea-whip</name>
    <dbReference type="NCBI Taxonomy" id="317549"/>
    <lineage>
        <taxon>Eukaryota</taxon>
        <taxon>Metazoa</taxon>
        <taxon>Cnidaria</taxon>
        <taxon>Anthozoa</taxon>
        <taxon>Octocorallia</taxon>
        <taxon>Malacalcyonacea</taxon>
        <taxon>Plexauridae</taxon>
        <taxon>Paramuricea</taxon>
    </lineage>
</organism>
<comment type="caution">
    <text evidence="4">The sequence shown here is derived from an EMBL/GenBank/DDBJ whole genome shotgun (WGS) entry which is preliminary data.</text>
</comment>
<dbReference type="InterPro" id="IPR000859">
    <property type="entry name" value="CUB_dom"/>
</dbReference>
<name>A0A6S7JBF4_PARCT</name>
<keyword evidence="1" id="KW-0677">Repeat</keyword>
<accession>A0A6S7JBF4</accession>
<dbReference type="Pfam" id="PF00431">
    <property type="entry name" value="CUB"/>
    <property type="match status" value="4"/>
</dbReference>
<dbReference type="CDD" id="cd00041">
    <property type="entry name" value="CUB"/>
    <property type="match status" value="4"/>
</dbReference>
<dbReference type="OrthoDB" id="5945145at2759"/>
<dbReference type="FunFam" id="2.60.120.290:FF:000005">
    <property type="entry name" value="Procollagen C-endopeptidase enhancer 1"/>
    <property type="match status" value="1"/>
</dbReference>
<sequence>CSSSIIKSPGYPGSYPENTDCTWTKSTSYDTKVISFDISNLDLEQCARCTCDYVEVFDGSSKSSKSLGKFCTGQVCLLTTGNYLTVVFHTDHSKGEKQNKGFYATYNYISRSSVCVEESNTIRTNYASYGNLNCSWTSGSYFGYIVVLEVSSLSFGTCSGTCSCGQLDVYDTSAASQTKLGSWCSLPQKSIVSNGNRMLVQLVATPTSTAHYFRATYKYIKEIQVCEQTTDLEATAYSTKTVRSYDRPSKYIKVVDCTWKITAKDDQLIRFTVSQSDLGGCASCGFLQIFDGQREWTGTSLGKWRSGTPDIISSGKYMTVKFKTTKFDTNNGLIAMYYAISKKSVCPTATADQGVLQSYNYPSSYPGNINCFWKFQAPSNYLIRFYTEDVRLSADCDDRCNFLAVYDGPSFTDTKLGDYKEDNVSLVSSSSQLSIRFKTYKEGYKGFRGNYFFIKKSEGQY</sequence>
<keyword evidence="5" id="KW-1185">Reference proteome</keyword>
<dbReference type="PROSITE" id="PS01180">
    <property type="entry name" value="CUB"/>
    <property type="match status" value="4"/>
</dbReference>
<gene>
    <name evidence="4" type="ORF">PACLA_8A054461</name>
</gene>
<evidence type="ECO:0000256" key="3">
    <source>
        <dbReference type="PROSITE-ProRule" id="PRU00059"/>
    </source>
</evidence>
<evidence type="ECO:0000256" key="1">
    <source>
        <dbReference type="ARBA" id="ARBA00022737"/>
    </source>
</evidence>
<proteinExistence type="predicted"/>
<dbReference type="Proteomes" id="UP001152795">
    <property type="component" value="Unassembled WGS sequence"/>
</dbReference>
<dbReference type="SMART" id="SM00042">
    <property type="entry name" value="CUB"/>
    <property type="match status" value="3"/>
</dbReference>
<dbReference type="PANTHER" id="PTHR24251">
    <property type="entry name" value="OVOCHYMASE-RELATED"/>
    <property type="match status" value="1"/>
</dbReference>
<keyword evidence="2" id="KW-1015">Disulfide bond</keyword>
<dbReference type="Gene3D" id="2.60.120.290">
    <property type="entry name" value="Spermadhesin, CUB domain"/>
    <property type="match status" value="4"/>
</dbReference>